<gene>
    <name evidence="3" type="ORF">FHS18_004958</name>
</gene>
<keyword evidence="4" id="KW-1185">Reference proteome</keyword>
<dbReference type="InterPro" id="IPR016134">
    <property type="entry name" value="Dockerin_dom"/>
</dbReference>
<dbReference type="SUPFAM" id="SSF49899">
    <property type="entry name" value="Concanavalin A-like lectins/glucanases"/>
    <property type="match status" value="1"/>
</dbReference>
<dbReference type="InterPro" id="IPR036439">
    <property type="entry name" value="Dockerin_dom_sf"/>
</dbReference>
<dbReference type="InterPro" id="IPR018247">
    <property type="entry name" value="EF_Hand_1_Ca_BS"/>
</dbReference>
<feature type="signal peptide" evidence="1">
    <location>
        <begin position="1"/>
        <end position="29"/>
    </location>
</feature>
<comment type="caution">
    <text evidence="3">The sequence shown here is derived from an EMBL/GenBank/DDBJ whole genome shotgun (WGS) entry which is preliminary data.</text>
</comment>
<dbReference type="InterPro" id="IPR012878">
    <property type="entry name" value="Beta-AFase-like_GH127_cat"/>
</dbReference>
<dbReference type="Gene3D" id="2.60.40.680">
    <property type="match status" value="1"/>
</dbReference>
<dbReference type="PANTHER" id="PTHR31151">
    <property type="entry name" value="PROLINE-TRNA LIGASE (DUF1680)"/>
    <property type="match status" value="1"/>
</dbReference>
<dbReference type="Pfam" id="PF00404">
    <property type="entry name" value="Dockerin_1"/>
    <property type="match status" value="1"/>
</dbReference>
<dbReference type="InterPro" id="IPR025883">
    <property type="entry name" value="Cadherin-like_domain"/>
</dbReference>
<evidence type="ECO:0000313" key="4">
    <source>
        <dbReference type="Proteomes" id="UP000570361"/>
    </source>
</evidence>
<feature type="chain" id="PRO_5030702192" description="Dockerin domain-containing protein" evidence="1">
    <location>
        <begin position="30"/>
        <end position="1517"/>
    </location>
</feature>
<dbReference type="Pfam" id="PF20620">
    <property type="entry name" value="DUF6805"/>
    <property type="match status" value="1"/>
</dbReference>
<protein>
    <recommendedName>
        <fullName evidence="2">Dockerin domain-containing protein</fullName>
    </recommendedName>
</protein>
<dbReference type="Gene3D" id="1.20.1270.90">
    <property type="entry name" value="AF1782-like"/>
    <property type="match status" value="1"/>
</dbReference>
<dbReference type="GO" id="GO:0004553">
    <property type="term" value="F:hydrolase activity, hydrolyzing O-glycosyl compounds"/>
    <property type="evidence" value="ECO:0007669"/>
    <property type="project" value="InterPro"/>
</dbReference>
<dbReference type="InterPro" id="IPR008964">
    <property type="entry name" value="Invasin/intimin_cell_adhesion"/>
</dbReference>
<dbReference type="InterPro" id="IPR008928">
    <property type="entry name" value="6-hairpin_glycosidase_sf"/>
</dbReference>
<organism evidence="3 4">
    <name type="scientific">Paenibacillus phyllosphaerae</name>
    <dbReference type="NCBI Taxonomy" id="274593"/>
    <lineage>
        <taxon>Bacteria</taxon>
        <taxon>Bacillati</taxon>
        <taxon>Bacillota</taxon>
        <taxon>Bacilli</taxon>
        <taxon>Bacillales</taxon>
        <taxon>Paenibacillaceae</taxon>
        <taxon>Paenibacillus</taxon>
    </lineage>
</organism>
<dbReference type="GO" id="GO:0000272">
    <property type="term" value="P:polysaccharide catabolic process"/>
    <property type="evidence" value="ECO:0007669"/>
    <property type="project" value="InterPro"/>
</dbReference>
<dbReference type="Pfam" id="PF07554">
    <property type="entry name" value="FIVAR"/>
    <property type="match status" value="1"/>
</dbReference>
<dbReference type="InterPro" id="IPR046780">
    <property type="entry name" value="aBig_2"/>
</dbReference>
<dbReference type="RefSeq" id="WP_183602972.1">
    <property type="nucleotide sequence ID" value="NZ_JACHXK010000015.1"/>
</dbReference>
<dbReference type="SUPFAM" id="SSF49384">
    <property type="entry name" value="Carbohydrate-binding domain"/>
    <property type="match status" value="1"/>
</dbReference>
<dbReference type="SUPFAM" id="SSF63446">
    <property type="entry name" value="Type I dockerin domain"/>
    <property type="match status" value="1"/>
</dbReference>
<name>A0A7W5FPW8_9BACL</name>
<dbReference type="Proteomes" id="UP000570361">
    <property type="component" value="Unassembled WGS sequence"/>
</dbReference>
<dbReference type="GO" id="GO:0030246">
    <property type="term" value="F:carbohydrate binding"/>
    <property type="evidence" value="ECO:0007669"/>
    <property type="project" value="InterPro"/>
</dbReference>
<dbReference type="SUPFAM" id="SSF48208">
    <property type="entry name" value="Six-hairpin glycosidases"/>
    <property type="match status" value="1"/>
</dbReference>
<feature type="domain" description="Dockerin" evidence="2">
    <location>
        <begin position="1453"/>
        <end position="1517"/>
    </location>
</feature>
<dbReference type="Gene3D" id="1.10.1330.10">
    <property type="entry name" value="Dockerin domain"/>
    <property type="match status" value="1"/>
</dbReference>
<dbReference type="InterPro" id="IPR049046">
    <property type="entry name" value="Beta-AFase-like_GH127_middle"/>
</dbReference>
<dbReference type="Gene3D" id="2.60.40.1080">
    <property type="match status" value="1"/>
</dbReference>
<dbReference type="Pfam" id="PF13385">
    <property type="entry name" value="Laminin_G_3"/>
    <property type="match status" value="1"/>
</dbReference>
<dbReference type="CDD" id="cd14254">
    <property type="entry name" value="Dockerin_II"/>
    <property type="match status" value="1"/>
</dbReference>
<dbReference type="Pfam" id="PF20578">
    <property type="entry name" value="aBig_2"/>
    <property type="match status" value="1"/>
</dbReference>
<dbReference type="PROSITE" id="PS51766">
    <property type="entry name" value="DOCKERIN"/>
    <property type="match status" value="1"/>
</dbReference>
<dbReference type="PANTHER" id="PTHR31151:SF0">
    <property type="entry name" value="PROLINE-TRNA LIGASE (DUF1680)"/>
    <property type="match status" value="1"/>
</dbReference>
<evidence type="ECO:0000256" key="1">
    <source>
        <dbReference type="SAM" id="SignalP"/>
    </source>
</evidence>
<dbReference type="InterPro" id="IPR008965">
    <property type="entry name" value="CBM2/CBM3_carb-bd_dom_sf"/>
</dbReference>
<sequence>MKNQRKIALVALSVAMLSGDLLSGQAVFAAENDTHSLTDASKVLSLEFEDNVQDSSGKGNNGTVQGVNYSYVPGVNGGKALKLNGNTYVNLGKSGTLQPSDLTVSFWFKPNERMTGEQMLMWNKTVWYSDGWYLSSENDSKPLAISLGSSDANKQPYKVSVNGSRADFFPVDQWTHVAITYDSKTKSVNIYRNGIKQATTIDFGIGTDGADGVITADETTQKSLGFNGPQYNGAYGKYALDDYEIYNTAANYTDIIALYEEQSGTAFDYGKIAQADADALTLPAQTLGNLTLPSVGPSESSITWTSSNEAVIDSRGKVTRPSEGDTTVTLTAAVTFGTKSVTRTFQVVVPAKKVSESLQNVPMENVTLTDSYYVNAFNKDVEYLLSLEADRLLSAFRTTSGLTPKAAVYEGWENTEIRGHTLGHYLNAISMAYVNAKGETKAKLKERIDYIIDELAACQEANGNGYVSAFPTSFLDRVENGQAVWVPWYTMHKILGGLVSAAEYTDNEKALEVAEKLGEYVYNRTSKWTEATKSRVLSVEYGGMNDALYDLYALTGNDHFVAAAEKFDEMTLFDQLYNNVDVLNGKHANTTIPKVIGALKRYQVLEESEDNEYYLQVAKNFFDMVVEHHSYITGGNSENEHFGPADSLDAERTNVNNETCNVYNMLKLSRELFKITKDRKYADYYENAFTNAIMASQNPETGMTMYFQPMDTGYFKVFSSEFFHFWCCTGTGMENFAKLNDSVYFTGNHSVYVNTYLSSVLDLADQNIKLTQESHLPNVGAGDDASGLVTFTVNTTGETDTALKFRIPDWAKTNPSVKVNGSLVTDYAVEDGYLVLAQQWTDGTTIELDFPMEVVAYGLPDNPDVIAFKYGPVVLSAGLGTNNMTTSPHGINVLKPNPDNAARDFITVTEGSLDEWRTNIAQHLVKTEGKLEFTLKGTDADGGVLTFTPHFERYEDRYGIYFELITTDSAGYQQSILEAKEAGRTEDATVSFVIVANDQYELAANRQTANSTVGVYNGKSYRDATANGWFSYDMEVTPGVANYLLSTYYSGDAGRSFDLYVDNTKLATETIENRNPGNFYNQRRLITQSLVDNSRTKVVTETDSGGNQVERTVHYVTVKFQSTGGFVGGLFDIFRVITDYKANANLKQLAFDNGALSEAFDPEVSEYTLKVPASATSVNMTVAPTDEYGLVYDGDILINDAISRKIALTGDTTELVLTSKAEDHTTSKQYKVHIVKSDEVEVSPILLTGPASVAANQIFDVKLSSTDESASSLAQDFTVHYDPDKVEFVAAESLRDGFKIVESAQTPGAIRFLTVNLGQGDAGAGPLDLKLQFKAKDTGANETGSISVSDILFADSTGAETVIASPLPYSFAITAAVTRDALSEAIADAQSLHEAAVEGTKAGQYPAGSKAALQSAIQAANAVLGNASATQTQINEALEQLTAAVQTFRALVIKQSAGDINGDSRIRVSDLAIAAAHYGMTNEDPNWNTYRSADLNNDGVIDIIDLAALARLILAEG</sequence>
<dbReference type="Gene3D" id="2.60.120.200">
    <property type="match status" value="1"/>
</dbReference>
<dbReference type="EMBL" id="JACHXK010000015">
    <property type="protein sequence ID" value="MBB3112856.1"/>
    <property type="molecule type" value="Genomic_DNA"/>
</dbReference>
<dbReference type="PROSITE" id="PS00018">
    <property type="entry name" value="EF_HAND_1"/>
    <property type="match status" value="1"/>
</dbReference>
<keyword evidence="1" id="KW-0732">Signal</keyword>
<proteinExistence type="predicted"/>
<dbReference type="Pfam" id="PF12733">
    <property type="entry name" value="Cadherin-like"/>
    <property type="match status" value="1"/>
</dbReference>
<dbReference type="Pfam" id="PF20736">
    <property type="entry name" value="Glyco_hydro127M"/>
    <property type="match status" value="1"/>
</dbReference>
<dbReference type="Pfam" id="PF00963">
    <property type="entry name" value="Cohesin"/>
    <property type="match status" value="1"/>
</dbReference>
<dbReference type="InterPro" id="IPR002102">
    <property type="entry name" value="Cohesin_dom"/>
</dbReference>
<dbReference type="Pfam" id="PF07944">
    <property type="entry name" value="Beta-AFase-like_GH127_cat"/>
    <property type="match status" value="1"/>
</dbReference>
<dbReference type="InterPro" id="IPR013320">
    <property type="entry name" value="ConA-like_dom_sf"/>
</dbReference>
<dbReference type="InterPro" id="IPR002105">
    <property type="entry name" value="Dockerin_1_rpt"/>
</dbReference>
<accession>A0A7W5FPW8</accession>
<dbReference type="InterPro" id="IPR046544">
    <property type="entry name" value="GH146_SB_dom"/>
</dbReference>
<evidence type="ECO:0000313" key="3">
    <source>
        <dbReference type="EMBL" id="MBB3112856.1"/>
    </source>
</evidence>
<dbReference type="CDD" id="cd08547">
    <property type="entry name" value="Type_II_cohesin"/>
    <property type="match status" value="1"/>
</dbReference>
<dbReference type="SUPFAM" id="SSF49373">
    <property type="entry name" value="Invasin/intimin cell-adhesion fragments"/>
    <property type="match status" value="1"/>
</dbReference>
<reference evidence="3 4" key="1">
    <citation type="submission" date="2020-08" db="EMBL/GenBank/DDBJ databases">
        <title>Genomic Encyclopedia of Type Strains, Phase III (KMG-III): the genomes of soil and plant-associated and newly described type strains.</title>
        <authorList>
            <person name="Whitman W."/>
        </authorList>
    </citation>
    <scope>NUCLEOTIDE SEQUENCE [LARGE SCALE GENOMIC DNA]</scope>
    <source>
        <strain evidence="3 4">CECT 5862</strain>
    </source>
</reference>
<evidence type="ECO:0000259" key="2">
    <source>
        <dbReference type="PROSITE" id="PS51766"/>
    </source>
</evidence>